<dbReference type="RefSeq" id="WP_048099730.1">
    <property type="nucleotide sequence ID" value="NZ_JFZT01000044.1"/>
</dbReference>
<dbReference type="Gene3D" id="3.60.110.10">
    <property type="entry name" value="Carbon-nitrogen hydrolase"/>
    <property type="match status" value="1"/>
</dbReference>
<dbReference type="Pfam" id="PF00795">
    <property type="entry name" value="CN_hydrolase"/>
    <property type="match status" value="1"/>
</dbReference>
<comment type="caution">
    <text evidence="2">The sequence shown here is derived from an EMBL/GenBank/DDBJ whole genome shotgun (WGS) entry which is preliminary data.</text>
</comment>
<gene>
    <name evidence="2" type="ORF">CM19_07400</name>
</gene>
<keyword evidence="3" id="KW-1185">Reference proteome</keyword>
<dbReference type="EMBL" id="JFZT01000044">
    <property type="protein sequence ID" value="EZQ04802.1"/>
    <property type="molecule type" value="Genomic_DNA"/>
</dbReference>
<sequence>MKIAIVQPLSAKSGVDLTESALKEGAQLVLLPEKWVKSLEELPIKEFQRLALKYTSYIIPGAVDDGVSIIAPIIDSRGNILAIAKKIHLFGKEKEKLLPGDKLIVFSYGGIKFSVIVCYDADFPEIARASFMRGTEIFLIPSKITSNGYDIWKEYLRVRALENRVSVVNANVYSPPFYPGKSFIVVPEKSGDIVVLKTIIELGDEEGYAIAEINPLSYFNLRISRMKEITSFEVEER</sequence>
<dbReference type="PROSITE" id="PS50263">
    <property type="entry name" value="CN_HYDROLASE"/>
    <property type="match status" value="1"/>
</dbReference>
<dbReference type="InterPro" id="IPR003010">
    <property type="entry name" value="C-N_Hydrolase"/>
</dbReference>
<proteinExistence type="predicted"/>
<evidence type="ECO:0000259" key="1">
    <source>
        <dbReference type="PROSITE" id="PS50263"/>
    </source>
</evidence>
<reference evidence="2 3" key="1">
    <citation type="submission" date="2014-03" db="EMBL/GenBank/DDBJ databases">
        <title>Draft genome sequence of the novel thermoacidophilic archaea Acidianus copahuensis ALE1 strain, isolated from Copahue volcanic area in Neuquen Argentina.</title>
        <authorList>
            <person name="Urbieta M.S."/>
            <person name="Rascovan N."/>
            <person name="Castro C."/>
            <person name="Revale S."/>
            <person name="Giaveno M.A."/>
            <person name="Vazquez M.P."/>
            <person name="Donati E.R."/>
        </authorList>
    </citation>
    <scope>NUCLEOTIDE SEQUENCE [LARGE SCALE GENOMIC DNA]</scope>
    <source>
        <strain evidence="2 3">ALE1</strain>
    </source>
</reference>
<dbReference type="AlphaFoldDB" id="A0A031LL88"/>
<name>A0A031LL88_9CREN</name>
<dbReference type="OrthoDB" id="41015at2157"/>
<dbReference type="PANTHER" id="PTHR23088">
    <property type="entry name" value="NITRILASE-RELATED"/>
    <property type="match status" value="1"/>
</dbReference>
<protein>
    <submittedName>
        <fullName evidence="2">Nitrilase</fullName>
    </submittedName>
</protein>
<dbReference type="SUPFAM" id="SSF56317">
    <property type="entry name" value="Carbon-nitrogen hydrolase"/>
    <property type="match status" value="1"/>
</dbReference>
<dbReference type="InterPro" id="IPR036526">
    <property type="entry name" value="C-N_Hydrolase_sf"/>
</dbReference>
<feature type="domain" description="CN hydrolase" evidence="1">
    <location>
        <begin position="1"/>
        <end position="215"/>
    </location>
</feature>
<dbReference type="STRING" id="1160895.CM19_07400"/>
<dbReference type="PANTHER" id="PTHR23088:SF27">
    <property type="entry name" value="DEAMINATED GLUTATHIONE AMIDASE"/>
    <property type="match status" value="1"/>
</dbReference>
<organism evidence="2 3">
    <name type="scientific">Candidatus Acidianus copahuensis</name>
    <dbReference type="NCBI Taxonomy" id="1160895"/>
    <lineage>
        <taxon>Archaea</taxon>
        <taxon>Thermoproteota</taxon>
        <taxon>Thermoprotei</taxon>
        <taxon>Sulfolobales</taxon>
        <taxon>Sulfolobaceae</taxon>
        <taxon>Acidianus</taxon>
    </lineage>
</organism>
<evidence type="ECO:0000313" key="2">
    <source>
        <dbReference type="EMBL" id="EZQ04802.1"/>
    </source>
</evidence>
<dbReference type="CDD" id="cd07197">
    <property type="entry name" value="nitrilase"/>
    <property type="match status" value="1"/>
</dbReference>
<evidence type="ECO:0000313" key="3">
    <source>
        <dbReference type="Proteomes" id="UP000024332"/>
    </source>
</evidence>
<accession>A0A031LL88</accession>
<dbReference type="Proteomes" id="UP000024332">
    <property type="component" value="Unassembled WGS sequence"/>
</dbReference>